<dbReference type="PANTHER" id="PTHR14134:SF2">
    <property type="entry name" value="E3 UBIQUITIN-PROTEIN LIGASE RAD18"/>
    <property type="match status" value="1"/>
</dbReference>
<evidence type="ECO:0000259" key="19">
    <source>
        <dbReference type="PROSITE" id="PS50089"/>
    </source>
</evidence>
<dbReference type="FunFam" id="3.30.40.10:FF:000172">
    <property type="entry name" value="E3 ubiquitin-protein ligase RAD18"/>
    <property type="match status" value="1"/>
</dbReference>
<dbReference type="Pfam" id="PF13923">
    <property type="entry name" value="zf-C3HC4_2"/>
    <property type="match status" value="1"/>
</dbReference>
<feature type="compositionally biased region" description="Basic and acidic residues" evidence="18">
    <location>
        <begin position="408"/>
        <end position="427"/>
    </location>
</feature>
<comment type="subcellular location">
    <subcellularLocation>
        <location evidence="2 17">Nucleus</location>
    </subcellularLocation>
</comment>
<dbReference type="Gene3D" id="3.30.40.10">
    <property type="entry name" value="Zinc/RING finger domain, C3HC4 (zinc finger)"/>
    <property type="match status" value="1"/>
</dbReference>
<evidence type="ECO:0000256" key="13">
    <source>
        <dbReference type="ARBA" id="ARBA00023125"/>
    </source>
</evidence>
<keyword evidence="7 17" id="KW-0808">Transferase</keyword>
<feature type="region of interest" description="Disordered" evidence="18">
    <location>
        <begin position="202"/>
        <end position="240"/>
    </location>
</feature>
<dbReference type="PROSITE" id="PS50089">
    <property type="entry name" value="ZF_RING_2"/>
    <property type="match status" value="1"/>
</dbReference>
<dbReference type="Pfam" id="PF02037">
    <property type="entry name" value="SAP"/>
    <property type="match status" value="1"/>
</dbReference>
<dbReference type="PROSITE" id="PS50800">
    <property type="entry name" value="SAP"/>
    <property type="match status" value="1"/>
</dbReference>
<dbReference type="SMART" id="SM00513">
    <property type="entry name" value="SAP"/>
    <property type="match status" value="1"/>
</dbReference>
<keyword evidence="14 17" id="KW-0234">DNA repair</keyword>
<dbReference type="InterPro" id="IPR001841">
    <property type="entry name" value="Znf_RING"/>
</dbReference>
<dbReference type="GO" id="GO:0061630">
    <property type="term" value="F:ubiquitin protein ligase activity"/>
    <property type="evidence" value="ECO:0007669"/>
    <property type="project" value="UniProtKB-UniRule"/>
</dbReference>
<evidence type="ECO:0000313" key="21">
    <source>
        <dbReference type="EMBL" id="KAF2488154.1"/>
    </source>
</evidence>
<feature type="compositionally biased region" description="Polar residues" evidence="18">
    <location>
        <begin position="212"/>
        <end position="221"/>
    </location>
</feature>
<dbReference type="InterPro" id="IPR004580">
    <property type="entry name" value="Rad18_fungi"/>
</dbReference>
<accession>A0A6A6Q829</accession>
<feature type="region of interest" description="Disordered" evidence="18">
    <location>
        <begin position="103"/>
        <end position="181"/>
    </location>
</feature>
<evidence type="ECO:0000256" key="14">
    <source>
        <dbReference type="ARBA" id="ARBA00023204"/>
    </source>
</evidence>
<keyword evidence="15 17" id="KW-0539">Nucleus</keyword>
<comment type="pathway">
    <text evidence="3 17">Protein modification; protein ubiquitination.</text>
</comment>
<evidence type="ECO:0000256" key="16">
    <source>
        <dbReference type="PROSITE-ProRule" id="PRU00175"/>
    </source>
</evidence>
<dbReference type="UniPathway" id="UPA00143"/>
<dbReference type="GeneID" id="54473492"/>
<evidence type="ECO:0000259" key="20">
    <source>
        <dbReference type="PROSITE" id="PS50800"/>
    </source>
</evidence>
<evidence type="ECO:0000256" key="8">
    <source>
        <dbReference type="ARBA" id="ARBA00022723"/>
    </source>
</evidence>
<evidence type="ECO:0000256" key="15">
    <source>
        <dbReference type="ARBA" id="ARBA00023242"/>
    </source>
</evidence>
<dbReference type="GO" id="GO:0005634">
    <property type="term" value="C:nucleus"/>
    <property type="evidence" value="ECO:0007669"/>
    <property type="project" value="UniProtKB-SubCell"/>
</dbReference>
<feature type="region of interest" description="Disordered" evidence="18">
    <location>
        <begin position="349"/>
        <end position="472"/>
    </location>
</feature>
<keyword evidence="11 17" id="KW-0833">Ubl conjugation pathway</keyword>
<keyword evidence="9 17" id="KW-0227">DNA damage</keyword>
<comment type="similarity">
    <text evidence="4 17">Belongs to the RAD18 family.</text>
</comment>
<dbReference type="GO" id="GO:0006513">
    <property type="term" value="P:protein monoubiquitination"/>
    <property type="evidence" value="ECO:0007669"/>
    <property type="project" value="InterPro"/>
</dbReference>
<evidence type="ECO:0000256" key="5">
    <source>
        <dbReference type="ARBA" id="ARBA00012483"/>
    </source>
</evidence>
<keyword evidence="8 17" id="KW-0479">Metal-binding</keyword>
<dbReference type="InterPro" id="IPR013083">
    <property type="entry name" value="Znf_RING/FYVE/PHD"/>
</dbReference>
<dbReference type="EC" id="2.3.2.27" evidence="5 17"/>
<evidence type="ECO:0000256" key="18">
    <source>
        <dbReference type="SAM" id="MobiDB-lite"/>
    </source>
</evidence>
<dbReference type="GO" id="GO:0003697">
    <property type="term" value="F:single-stranded DNA binding"/>
    <property type="evidence" value="ECO:0007669"/>
    <property type="project" value="UniProtKB-UniRule"/>
</dbReference>
<dbReference type="AlphaFoldDB" id="A0A6A6Q829"/>
<comment type="subunit">
    <text evidence="17">Interacts with E2 UBC2, forming a complex with ubiquitin ligase activity.</text>
</comment>
<dbReference type="GO" id="GO:0097505">
    <property type="term" value="C:Rad6-Rad18 complex"/>
    <property type="evidence" value="ECO:0007669"/>
    <property type="project" value="TreeGrafter"/>
</dbReference>
<keyword evidence="10 16" id="KW-0863">Zinc-finger</keyword>
<sequence>MDGAFDIPDSTDWLNTPLNLLSTLENALHCQICKEFYDTPMTTSCCHTFCSKCIRTSLSTDGKCPACRTADQASKLRNNWALQEVVLAFLAARPAALGVARKERDALEEAKRGTKSGKRKRAVLDSDDVAQMEVEGRSTRRKSQRIAASHGSQPEAIDEVDDSDAGSTFEPEHEEPIDDGLVECPLGCGKRMKIEAVEPHLDRCEDERKQASRSQSRTPLSNGLHRLPNTNNSSTTKPQDRISEFNYSLLNETKLRKKLEEASIPAWGPKQLLIKRHTEWVNLWNANCDSSRPRSKRELLQELDTWERTQGGRAPGVNGLASSVMRKDFDGVGWANKNRGDFAKLIDQAKRKHGSPGTEGEGTGKNVDEAGQDGTTVKSLEGAGDIPPPSGQSARAGEENVEATDLFAPRRDESMTPSGEQHHDPHNNHTRRPSLPIDVTPAVAGSPPRKVPMFRLPEVPVRDVDADGHGGH</sequence>
<keyword evidence="13 17" id="KW-0238">DNA-binding</keyword>
<protein>
    <recommendedName>
        <fullName evidence="6 17">Postreplication repair E3 ubiquitin-protein ligase RAD18</fullName>
        <ecNumber evidence="5 17">2.3.2.27</ecNumber>
    </recommendedName>
    <alternativeName>
        <fullName evidence="17">RING-type E3 ubiquitin transferase RAD18</fullName>
    </alternativeName>
</protein>
<dbReference type="SMART" id="SM00184">
    <property type="entry name" value="RING"/>
    <property type="match status" value="1"/>
</dbReference>
<dbReference type="PANTHER" id="PTHR14134">
    <property type="entry name" value="E3 UBIQUITIN-PROTEIN LIGASE RAD18"/>
    <property type="match status" value="1"/>
</dbReference>
<dbReference type="GO" id="GO:0006281">
    <property type="term" value="P:DNA repair"/>
    <property type="evidence" value="ECO:0007669"/>
    <property type="project" value="UniProtKB-KW"/>
</dbReference>
<comment type="catalytic activity">
    <reaction evidence="1 17">
        <text>S-ubiquitinyl-[E2 ubiquitin-conjugating enzyme]-L-cysteine + [acceptor protein]-L-lysine = [E2 ubiquitin-conjugating enzyme]-L-cysteine + N(6)-ubiquitinyl-[acceptor protein]-L-lysine.</text>
        <dbReference type="EC" id="2.3.2.27"/>
    </reaction>
</comment>
<dbReference type="SUPFAM" id="SSF57850">
    <property type="entry name" value="RING/U-box"/>
    <property type="match status" value="1"/>
</dbReference>
<gene>
    <name evidence="21" type="ORF">BDY17DRAFT_290333</name>
</gene>
<feature type="compositionally biased region" description="Basic and acidic residues" evidence="18">
    <location>
        <begin position="103"/>
        <end position="112"/>
    </location>
</feature>
<dbReference type="InterPro" id="IPR039577">
    <property type="entry name" value="Rad18"/>
</dbReference>
<dbReference type="EMBL" id="MU001631">
    <property type="protein sequence ID" value="KAF2488154.1"/>
    <property type="molecule type" value="Genomic_DNA"/>
</dbReference>
<evidence type="ECO:0000256" key="11">
    <source>
        <dbReference type="ARBA" id="ARBA00022786"/>
    </source>
</evidence>
<evidence type="ECO:0000256" key="2">
    <source>
        <dbReference type="ARBA" id="ARBA00004123"/>
    </source>
</evidence>
<name>A0A6A6Q829_9PEZI</name>
<proteinExistence type="inferred from homology"/>
<evidence type="ECO:0000256" key="17">
    <source>
        <dbReference type="RuleBase" id="RU368093"/>
    </source>
</evidence>
<feature type="compositionally biased region" description="Polar residues" evidence="18">
    <location>
        <begin position="228"/>
        <end position="237"/>
    </location>
</feature>
<feature type="domain" description="RING-type" evidence="19">
    <location>
        <begin position="30"/>
        <end position="68"/>
    </location>
</feature>
<dbReference type="GO" id="GO:0006301">
    <property type="term" value="P:DNA damage tolerance"/>
    <property type="evidence" value="ECO:0007669"/>
    <property type="project" value="InterPro"/>
</dbReference>
<evidence type="ECO:0000256" key="7">
    <source>
        <dbReference type="ARBA" id="ARBA00022679"/>
    </source>
</evidence>
<keyword evidence="12 17" id="KW-0862">Zinc</keyword>
<evidence type="ECO:0000313" key="22">
    <source>
        <dbReference type="Proteomes" id="UP000799767"/>
    </source>
</evidence>
<feature type="compositionally biased region" description="Basic and acidic residues" evidence="18">
    <location>
        <begin position="460"/>
        <end position="472"/>
    </location>
</feature>
<feature type="domain" description="SAP" evidence="20">
    <location>
        <begin position="247"/>
        <end position="281"/>
    </location>
</feature>
<dbReference type="NCBIfam" id="TIGR00599">
    <property type="entry name" value="rad18"/>
    <property type="match status" value="1"/>
</dbReference>
<organism evidence="21 22">
    <name type="scientific">Neohortaea acidophila</name>
    <dbReference type="NCBI Taxonomy" id="245834"/>
    <lineage>
        <taxon>Eukaryota</taxon>
        <taxon>Fungi</taxon>
        <taxon>Dikarya</taxon>
        <taxon>Ascomycota</taxon>
        <taxon>Pezizomycotina</taxon>
        <taxon>Dothideomycetes</taxon>
        <taxon>Dothideomycetidae</taxon>
        <taxon>Mycosphaerellales</taxon>
        <taxon>Teratosphaeriaceae</taxon>
        <taxon>Neohortaea</taxon>
    </lineage>
</organism>
<dbReference type="InterPro" id="IPR017907">
    <property type="entry name" value="Znf_RING_CS"/>
</dbReference>
<evidence type="ECO:0000256" key="4">
    <source>
        <dbReference type="ARBA" id="ARBA00009506"/>
    </source>
</evidence>
<dbReference type="OrthoDB" id="9049620at2759"/>
<reference evidence="21" key="1">
    <citation type="journal article" date="2020" name="Stud. Mycol.">
        <title>101 Dothideomycetes genomes: a test case for predicting lifestyles and emergence of pathogens.</title>
        <authorList>
            <person name="Haridas S."/>
            <person name="Albert R."/>
            <person name="Binder M."/>
            <person name="Bloem J."/>
            <person name="Labutti K."/>
            <person name="Salamov A."/>
            <person name="Andreopoulos B."/>
            <person name="Baker S."/>
            <person name="Barry K."/>
            <person name="Bills G."/>
            <person name="Bluhm B."/>
            <person name="Cannon C."/>
            <person name="Castanera R."/>
            <person name="Culley D."/>
            <person name="Daum C."/>
            <person name="Ezra D."/>
            <person name="Gonzalez J."/>
            <person name="Henrissat B."/>
            <person name="Kuo A."/>
            <person name="Liang C."/>
            <person name="Lipzen A."/>
            <person name="Lutzoni F."/>
            <person name="Magnuson J."/>
            <person name="Mondo S."/>
            <person name="Nolan M."/>
            <person name="Ohm R."/>
            <person name="Pangilinan J."/>
            <person name="Park H.-J."/>
            <person name="Ramirez L."/>
            <person name="Alfaro M."/>
            <person name="Sun H."/>
            <person name="Tritt A."/>
            <person name="Yoshinaga Y."/>
            <person name="Zwiers L.-H."/>
            <person name="Turgeon B."/>
            <person name="Goodwin S."/>
            <person name="Spatafora J."/>
            <person name="Crous P."/>
            <person name="Grigoriev I."/>
        </authorList>
    </citation>
    <scope>NUCLEOTIDE SEQUENCE</scope>
    <source>
        <strain evidence="21">CBS 113389</strain>
    </source>
</reference>
<evidence type="ECO:0000256" key="1">
    <source>
        <dbReference type="ARBA" id="ARBA00000900"/>
    </source>
</evidence>
<dbReference type="Proteomes" id="UP000799767">
    <property type="component" value="Unassembled WGS sequence"/>
</dbReference>
<evidence type="ECO:0000256" key="10">
    <source>
        <dbReference type="ARBA" id="ARBA00022771"/>
    </source>
</evidence>
<evidence type="ECO:0000256" key="9">
    <source>
        <dbReference type="ARBA" id="ARBA00022763"/>
    </source>
</evidence>
<comment type="function">
    <text evidence="17">E3 RING-finger protein, member of the UBC2/RAD6 epistasis group. Associates to the E2 ubiquitin conjugating enzyme UBC2/RAD6 to form the UBC2-RAD18 ubiquitin ligase complex involved in postreplicative repair (PRR) of damaged DNA.</text>
</comment>
<feature type="compositionally biased region" description="Acidic residues" evidence="18">
    <location>
        <begin position="172"/>
        <end position="181"/>
    </location>
</feature>
<evidence type="ECO:0000256" key="6">
    <source>
        <dbReference type="ARBA" id="ARBA00015551"/>
    </source>
</evidence>
<dbReference type="RefSeq" id="XP_033594723.1">
    <property type="nucleotide sequence ID" value="XM_033732490.1"/>
</dbReference>
<dbReference type="GO" id="GO:0008270">
    <property type="term" value="F:zinc ion binding"/>
    <property type="evidence" value="ECO:0007669"/>
    <property type="project" value="UniProtKB-KW"/>
</dbReference>
<dbReference type="InterPro" id="IPR003034">
    <property type="entry name" value="SAP_dom"/>
</dbReference>
<evidence type="ECO:0000256" key="12">
    <source>
        <dbReference type="ARBA" id="ARBA00022833"/>
    </source>
</evidence>
<keyword evidence="22" id="KW-1185">Reference proteome</keyword>
<dbReference type="PROSITE" id="PS00518">
    <property type="entry name" value="ZF_RING_1"/>
    <property type="match status" value="1"/>
</dbReference>
<evidence type="ECO:0000256" key="3">
    <source>
        <dbReference type="ARBA" id="ARBA00004906"/>
    </source>
</evidence>